<feature type="non-terminal residue" evidence="1">
    <location>
        <position position="1"/>
    </location>
</feature>
<comment type="caution">
    <text evidence="1">The sequence shown here is derived from an EMBL/GenBank/DDBJ whole genome shotgun (WGS) entry which is preliminary data.</text>
</comment>
<proteinExistence type="predicted"/>
<dbReference type="EMBL" id="CYRY02034897">
    <property type="protein sequence ID" value="VCX12160.1"/>
    <property type="molecule type" value="Genomic_DNA"/>
</dbReference>
<evidence type="ECO:0000313" key="1">
    <source>
        <dbReference type="EMBL" id="VCX12160.1"/>
    </source>
</evidence>
<dbReference type="AlphaFoldDB" id="A0A9X9M0N8"/>
<protein>
    <submittedName>
        <fullName evidence="1">Uncharacterized protein</fullName>
    </submittedName>
</protein>
<accession>A0A9X9M0N8</accession>
<feature type="non-terminal residue" evidence="1">
    <location>
        <position position="91"/>
    </location>
</feature>
<reference evidence="1 2" key="1">
    <citation type="submission" date="2018-10" db="EMBL/GenBank/DDBJ databases">
        <authorList>
            <person name="Ekblom R."/>
            <person name="Jareborg N."/>
        </authorList>
    </citation>
    <scope>NUCLEOTIDE SEQUENCE [LARGE SCALE GENOMIC DNA]</scope>
    <source>
        <tissue evidence="1">Muscle</tissue>
    </source>
</reference>
<gene>
    <name evidence="1" type="ORF">BN2614_LOCUS2</name>
</gene>
<sequence length="91" mass="10207">GVFPQHFHCGGSLERGANWVFSQRKVLRANQRAKKQARESGRSRHQSSQVFLAGRCLSSALNTMDSAREATQGRLDAAGFWQVWQRFDADG</sequence>
<evidence type="ECO:0000313" key="2">
    <source>
        <dbReference type="Proteomes" id="UP000269945"/>
    </source>
</evidence>
<name>A0A9X9M0N8_GULGU</name>
<organism evidence="1 2">
    <name type="scientific">Gulo gulo</name>
    <name type="common">Wolverine</name>
    <name type="synonym">Gluton</name>
    <dbReference type="NCBI Taxonomy" id="48420"/>
    <lineage>
        <taxon>Eukaryota</taxon>
        <taxon>Metazoa</taxon>
        <taxon>Chordata</taxon>
        <taxon>Craniata</taxon>
        <taxon>Vertebrata</taxon>
        <taxon>Euteleostomi</taxon>
        <taxon>Mammalia</taxon>
        <taxon>Eutheria</taxon>
        <taxon>Laurasiatheria</taxon>
        <taxon>Carnivora</taxon>
        <taxon>Caniformia</taxon>
        <taxon>Musteloidea</taxon>
        <taxon>Mustelidae</taxon>
        <taxon>Guloninae</taxon>
        <taxon>Gulo</taxon>
    </lineage>
</organism>
<dbReference type="Proteomes" id="UP000269945">
    <property type="component" value="Unassembled WGS sequence"/>
</dbReference>
<keyword evidence="2" id="KW-1185">Reference proteome</keyword>